<sequence>MIHLVRSTATLRRALACSALAAVSAVAMAQSVPEAPQSTTGNLDIPANLQIFGKLDPNVRKPTAIVNDTVITGTDVDQRIGLLALANKTTLAQIPPDQLNALKLQVLRQLIDETLEIQEAKTAEITITANEMNQSIAGIAQRFGYSRDQLRTELRKAGSSEASLRRQIEAELAWQRYLRKRIEPLVNVGDEEVKGILSRLEQAKGTQEFNLREIYLAANDADQQQVFAKAREMIAEIQKGQQPFEYFARNFSEASTRAVGGDLGWVRASTLPGPLAEAAQQMQTGQVVGPIATPGGFSILYLVDKRQLGAADPRDAKLSLKQLTVRFPAGTTEPQAQGRAAEFAKTLRTIQGCGTVEKVAKTIGAEVVDNDTVRVRDLPPQLQDIILKLQVGQATPPFGSPQEGVRALVLCGRDDPKAGDLPRADQIQGQLEQQRVNLRAQSKLRDLRRDAVIEYR</sequence>
<name>A0A840FJE1_9SPHN</name>
<dbReference type="PANTHER" id="PTHR47637">
    <property type="entry name" value="CHAPERONE SURA"/>
    <property type="match status" value="1"/>
</dbReference>
<keyword evidence="6 9" id="KW-0413">Isomerase</keyword>
<dbReference type="Gene3D" id="1.10.4030.10">
    <property type="entry name" value="Porin chaperone SurA, peptide-binding domain"/>
    <property type="match status" value="1"/>
</dbReference>
<dbReference type="PROSITE" id="PS50198">
    <property type="entry name" value="PPIC_PPIASE_2"/>
    <property type="match status" value="1"/>
</dbReference>
<evidence type="ECO:0000256" key="9">
    <source>
        <dbReference type="PROSITE-ProRule" id="PRU00278"/>
    </source>
</evidence>
<proteinExistence type="predicted"/>
<gene>
    <name evidence="12" type="ORF">GGQ80_001988</name>
</gene>
<evidence type="ECO:0000256" key="1">
    <source>
        <dbReference type="ARBA" id="ARBA00018370"/>
    </source>
</evidence>
<dbReference type="Pfam" id="PF00639">
    <property type="entry name" value="Rotamase"/>
    <property type="match status" value="1"/>
</dbReference>
<evidence type="ECO:0000256" key="4">
    <source>
        <dbReference type="ARBA" id="ARBA00023110"/>
    </source>
</evidence>
<dbReference type="SUPFAM" id="SSF54534">
    <property type="entry name" value="FKBP-like"/>
    <property type="match status" value="2"/>
</dbReference>
<dbReference type="EMBL" id="JACIEV010000005">
    <property type="protein sequence ID" value="MBB4154078.1"/>
    <property type="molecule type" value="Genomic_DNA"/>
</dbReference>
<dbReference type="AlphaFoldDB" id="A0A840FJE1"/>
<dbReference type="Pfam" id="PF09312">
    <property type="entry name" value="SurA_N"/>
    <property type="match status" value="1"/>
</dbReference>
<comment type="caution">
    <text evidence="12">The sequence shown here is derived from an EMBL/GenBank/DDBJ whole genome shotgun (WGS) entry which is preliminary data.</text>
</comment>
<evidence type="ECO:0000256" key="5">
    <source>
        <dbReference type="ARBA" id="ARBA00023186"/>
    </source>
</evidence>
<evidence type="ECO:0000313" key="13">
    <source>
        <dbReference type="Proteomes" id="UP000529795"/>
    </source>
</evidence>
<dbReference type="GO" id="GO:0003755">
    <property type="term" value="F:peptidyl-prolyl cis-trans isomerase activity"/>
    <property type="evidence" value="ECO:0007669"/>
    <property type="project" value="UniProtKB-KW"/>
</dbReference>
<feature type="chain" id="PRO_5032660654" description="Parvulin-like PPIase" evidence="10">
    <location>
        <begin position="30"/>
        <end position="456"/>
    </location>
</feature>
<dbReference type="InterPro" id="IPR000297">
    <property type="entry name" value="PPIase_PpiC"/>
</dbReference>
<dbReference type="PANTHER" id="PTHR47637:SF1">
    <property type="entry name" value="CHAPERONE SURA"/>
    <property type="match status" value="1"/>
</dbReference>
<evidence type="ECO:0000256" key="6">
    <source>
        <dbReference type="ARBA" id="ARBA00023235"/>
    </source>
</evidence>
<keyword evidence="3" id="KW-0574">Periplasm</keyword>
<protein>
    <recommendedName>
        <fullName evidence="1">Parvulin-like PPIase</fullName>
    </recommendedName>
    <alternativeName>
        <fullName evidence="7">Peptidyl-prolyl cis-trans isomerase plp</fullName>
    </alternativeName>
    <alternativeName>
        <fullName evidence="8">Rotamase plp</fullName>
    </alternativeName>
</protein>
<keyword evidence="4 9" id="KW-0697">Rotamase</keyword>
<dbReference type="InterPro" id="IPR015391">
    <property type="entry name" value="SurA_N"/>
</dbReference>
<dbReference type="SUPFAM" id="SSF109998">
    <property type="entry name" value="Triger factor/SurA peptide-binding domain-like"/>
    <property type="match status" value="1"/>
</dbReference>
<evidence type="ECO:0000256" key="3">
    <source>
        <dbReference type="ARBA" id="ARBA00022764"/>
    </source>
</evidence>
<organism evidence="12 13">
    <name type="scientific">Sphingomonas jinjuensis</name>
    <dbReference type="NCBI Taxonomy" id="535907"/>
    <lineage>
        <taxon>Bacteria</taxon>
        <taxon>Pseudomonadati</taxon>
        <taxon>Pseudomonadota</taxon>
        <taxon>Alphaproteobacteria</taxon>
        <taxon>Sphingomonadales</taxon>
        <taxon>Sphingomonadaceae</taxon>
        <taxon>Sphingomonas</taxon>
    </lineage>
</organism>
<reference evidence="12 13" key="1">
    <citation type="submission" date="2020-08" db="EMBL/GenBank/DDBJ databases">
        <title>Genomic Encyclopedia of Type Strains, Phase IV (KMG-IV): sequencing the most valuable type-strain genomes for metagenomic binning, comparative biology and taxonomic classification.</title>
        <authorList>
            <person name="Goeker M."/>
        </authorList>
    </citation>
    <scope>NUCLEOTIDE SEQUENCE [LARGE SCALE GENOMIC DNA]</scope>
    <source>
        <strain evidence="12 13">YC6723</strain>
    </source>
</reference>
<evidence type="ECO:0000259" key="11">
    <source>
        <dbReference type="PROSITE" id="PS50198"/>
    </source>
</evidence>
<evidence type="ECO:0000256" key="2">
    <source>
        <dbReference type="ARBA" id="ARBA00022729"/>
    </source>
</evidence>
<evidence type="ECO:0000313" key="12">
    <source>
        <dbReference type="EMBL" id="MBB4154078.1"/>
    </source>
</evidence>
<evidence type="ECO:0000256" key="7">
    <source>
        <dbReference type="ARBA" id="ARBA00030642"/>
    </source>
</evidence>
<keyword evidence="5" id="KW-0143">Chaperone</keyword>
<dbReference type="InterPro" id="IPR027304">
    <property type="entry name" value="Trigger_fact/SurA_dom_sf"/>
</dbReference>
<evidence type="ECO:0000256" key="8">
    <source>
        <dbReference type="ARBA" id="ARBA00031484"/>
    </source>
</evidence>
<dbReference type="Proteomes" id="UP000529795">
    <property type="component" value="Unassembled WGS sequence"/>
</dbReference>
<dbReference type="InterPro" id="IPR046357">
    <property type="entry name" value="PPIase_dom_sf"/>
</dbReference>
<feature type="signal peptide" evidence="10">
    <location>
        <begin position="1"/>
        <end position="29"/>
    </location>
</feature>
<accession>A0A840FJE1</accession>
<feature type="domain" description="PpiC" evidence="11">
    <location>
        <begin position="206"/>
        <end position="304"/>
    </location>
</feature>
<keyword evidence="2 10" id="KW-0732">Signal</keyword>
<keyword evidence="13" id="KW-1185">Reference proteome</keyword>
<dbReference type="Gene3D" id="3.10.50.40">
    <property type="match status" value="1"/>
</dbReference>
<dbReference type="InterPro" id="IPR050280">
    <property type="entry name" value="OMP_Chaperone_SurA"/>
</dbReference>
<evidence type="ECO:0000256" key="10">
    <source>
        <dbReference type="SAM" id="SignalP"/>
    </source>
</evidence>